<keyword evidence="1" id="KW-0812">Transmembrane</keyword>
<feature type="transmembrane region" description="Helical" evidence="1">
    <location>
        <begin position="42"/>
        <end position="64"/>
    </location>
</feature>
<reference evidence="2 3" key="1">
    <citation type="submission" date="2015-05" db="EMBL/GenBank/DDBJ databases">
        <title>Draft genome sequence of Lampropedia sp. CT6, isolated from the microbial mat of a hot water spring, located at Manikaran, India.</title>
        <authorList>
            <person name="Tripathi C."/>
            <person name="Rani P."/>
            <person name="Mahato N.K."/>
            <person name="Lal R."/>
        </authorList>
    </citation>
    <scope>NUCLEOTIDE SEQUENCE [LARGE SCALE GENOMIC DNA]</scope>
    <source>
        <strain evidence="2 3">CT6</strain>
    </source>
</reference>
<comment type="caution">
    <text evidence="2">The sequence shown here is derived from an EMBL/GenBank/DDBJ whole genome shotgun (WGS) entry which is preliminary data.</text>
</comment>
<evidence type="ECO:0000256" key="1">
    <source>
        <dbReference type="SAM" id="Phobius"/>
    </source>
</evidence>
<feature type="transmembrane region" description="Helical" evidence="1">
    <location>
        <begin position="84"/>
        <end position="102"/>
    </location>
</feature>
<dbReference type="OrthoDB" id="826511at2"/>
<feature type="transmembrane region" description="Helical" evidence="1">
    <location>
        <begin position="123"/>
        <end position="145"/>
    </location>
</feature>
<gene>
    <name evidence="2" type="ORF">AAV94_10835</name>
</gene>
<keyword evidence="1" id="KW-1133">Transmembrane helix</keyword>
<dbReference type="STRING" id="1610491.AAV94_10835"/>
<dbReference type="Pfam" id="PF09980">
    <property type="entry name" value="DUF2214"/>
    <property type="match status" value="1"/>
</dbReference>
<dbReference type="EMBL" id="LBNQ01000033">
    <property type="protein sequence ID" value="KKW67335.1"/>
    <property type="molecule type" value="Genomic_DNA"/>
</dbReference>
<proteinExistence type="predicted"/>
<protein>
    <submittedName>
        <fullName evidence="2">Membrane protein</fullName>
    </submittedName>
</protein>
<keyword evidence="3" id="KW-1185">Reference proteome</keyword>
<feature type="transmembrane region" description="Helical" evidence="1">
    <location>
        <begin position="6"/>
        <end position="30"/>
    </location>
</feature>
<name>A0A0U1PY87_9BURK</name>
<evidence type="ECO:0000313" key="2">
    <source>
        <dbReference type="EMBL" id="KKW67335.1"/>
    </source>
</evidence>
<keyword evidence="1" id="KW-0472">Membrane</keyword>
<organism evidence="2 3">
    <name type="scientific">Lampropedia cohaerens</name>
    <dbReference type="NCBI Taxonomy" id="1610491"/>
    <lineage>
        <taxon>Bacteria</taxon>
        <taxon>Pseudomonadati</taxon>
        <taxon>Pseudomonadota</taxon>
        <taxon>Betaproteobacteria</taxon>
        <taxon>Burkholderiales</taxon>
        <taxon>Comamonadaceae</taxon>
        <taxon>Lampropedia</taxon>
    </lineage>
</organism>
<dbReference type="RefSeq" id="WP_046742264.1">
    <property type="nucleotide sequence ID" value="NZ_LBNQ01000033.1"/>
</dbReference>
<sequence>MLIANALAYLHLLGVIGVFACLSMEIVLCRTEWLNSAALRKLAAIDLAYGASAALVLATGLARIYGLGKDPEWYWANGLLHAKLGLFVGVALLSLLPTLRFLRWRRQWLCQQRLPATAEINTTRRLIMVEVHVLAVIPLLAVLLARGWGG</sequence>
<dbReference type="AlphaFoldDB" id="A0A0U1PY87"/>
<evidence type="ECO:0000313" key="3">
    <source>
        <dbReference type="Proteomes" id="UP000050580"/>
    </source>
</evidence>
<accession>A0A0U1PY87</accession>
<dbReference type="Proteomes" id="UP000050580">
    <property type="component" value="Unassembled WGS sequence"/>
</dbReference>
<dbReference type="InterPro" id="IPR018706">
    <property type="entry name" value="DUF2214_membrane"/>
</dbReference>